<evidence type="ECO:0000256" key="1">
    <source>
        <dbReference type="ARBA" id="ARBA00004167"/>
    </source>
</evidence>
<comment type="similarity">
    <text evidence="8">Belongs to the RING-type zinc finger family. ATL subfamily.</text>
</comment>
<keyword evidence="6 11" id="KW-1133">Transmembrane helix</keyword>
<feature type="transmembrane region" description="Helical" evidence="11">
    <location>
        <begin position="72"/>
        <end position="93"/>
    </location>
</feature>
<sequence>MTALLLVLGPSYACMQSSSRPHRSRKLLPMAPTASPSPAPAPSAPGILTPDDWPAAASPDAESALDWLNANAIPVLALLICGLFAAIALYVVLHCACRVTARAWHAYGHRSGVAPQEPAPRARNGGGGSSAKLEALALPCLAYSAGLRLAGSSRAECAICLAEFARGEQLRVLPRCNHGFHARCIDRWLAARPTCPTCRQPPFAEPDHERVLAADRARPAPVVRVVRVVVA</sequence>
<keyword evidence="9" id="KW-0863">Zinc-finger</keyword>
<evidence type="ECO:0000256" key="9">
    <source>
        <dbReference type="PROSITE-ProRule" id="PRU00175"/>
    </source>
</evidence>
<accession>A0AAD8VEC1</accession>
<organism evidence="13 14">
    <name type="scientific">Lolium multiflorum</name>
    <name type="common">Italian ryegrass</name>
    <name type="synonym">Lolium perenne subsp. multiflorum</name>
    <dbReference type="NCBI Taxonomy" id="4521"/>
    <lineage>
        <taxon>Eukaryota</taxon>
        <taxon>Viridiplantae</taxon>
        <taxon>Streptophyta</taxon>
        <taxon>Embryophyta</taxon>
        <taxon>Tracheophyta</taxon>
        <taxon>Spermatophyta</taxon>
        <taxon>Magnoliopsida</taxon>
        <taxon>Liliopsida</taxon>
        <taxon>Poales</taxon>
        <taxon>Poaceae</taxon>
        <taxon>BOP clade</taxon>
        <taxon>Pooideae</taxon>
        <taxon>Poodae</taxon>
        <taxon>Poeae</taxon>
        <taxon>Poeae Chloroplast Group 2 (Poeae type)</taxon>
        <taxon>Loliodinae</taxon>
        <taxon>Loliinae</taxon>
        <taxon>Lolium</taxon>
    </lineage>
</organism>
<keyword evidence="4" id="KW-0479">Metal-binding</keyword>
<evidence type="ECO:0000259" key="12">
    <source>
        <dbReference type="PROSITE" id="PS50089"/>
    </source>
</evidence>
<gene>
    <name evidence="13" type="ORF">QYE76_016977</name>
</gene>
<dbReference type="Pfam" id="PF13639">
    <property type="entry name" value="zf-RING_2"/>
    <property type="match status" value="1"/>
</dbReference>
<dbReference type="AlphaFoldDB" id="A0AAD8VEC1"/>
<dbReference type="GO" id="GO:0016020">
    <property type="term" value="C:membrane"/>
    <property type="evidence" value="ECO:0007669"/>
    <property type="project" value="UniProtKB-SubCell"/>
</dbReference>
<keyword evidence="14" id="KW-1185">Reference proteome</keyword>
<dbReference type="Gene3D" id="3.30.40.10">
    <property type="entry name" value="Zinc/RING finger domain, C3HC4 (zinc finger)"/>
    <property type="match status" value="1"/>
</dbReference>
<reference evidence="13" key="1">
    <citation type="submission" date="2023-07" db="EMBL/GenBank/DDBJ databases">
        <title>A chromosome-level genome assembly of Lolium multiflorum.</title>
        <authorList>
            <person name="Chen Y."/>
            <person name="Copetti D."/>
            <person name="Kolliker R."/>
            <person name="Studer B."/>
        </authorList>
    </citation>
    <scope>NUCLEOTIDE SEQUENCE</scope>
    <source>
        <strain evidence="13">02402/16</strain>
        <tissue evidence="13">Leaf</tissue>
    </source>
</reference>
<evidence type="ECO:0000256" key="5">
    <source>
        <dbReference type="ARBA" id="ARBA00022833"/>
    </source>
</evidence>
<dbReference type="SUPFAM" id="SSF57850">
    <property type="entry name" value="RING/U-box"/>
    <property type="match status" value="1"/>
</dbReference>
<dbReference type="InterPro" id="IPR001841">
    <property type="entry name" value="Znf_RING"/>
</dbReference>
<dbReference type="PROSITE" id="PS50089">
    <property type="entry name" value="ZF_RING_2"/>
    <property type="match status" value="1"/>
</dbReference>
<evidence type="ECO:0000256" key="4">
    <source>
        <dbReference type="ARBA" id="ARBA00022723"/>
    </source>
</evidence>
<comment type="subcellular location">
    <subcellularLocation>
        <location evidence="1">Membrane</location>
        <topology evidence="1">Single-pass membrane protein</topology>
    </subcellularLocation>
</comment>
<dbReference type="PANTHER" id="PTHR46905:SF7">
    <property type="entry name" value="RING-H2 FINGER PROTEIN ATL78"/>
    <property type="match status" value="1"/>
</dbReference>
<evidence type="ECO:0000256" key="2">
    <source>
        <dbReference type="ARBA" id="ARBA00022679"/>
    </source>
</evidence>
<evidence type="ECO:0000256" key="8">
    <source>
        <dbReference type="ARBA" id="ARBA00024209"/>
    </source>
</evidence>
<evidence type="ECO:0000256" key="3">
    <source>
        <dbReference type="ARBA" id="ARBA00022692"/>
    </source>
</evidence>
<keyword evidence="7 11" id="KW-0472">Membrane</keyword>
<proteinExistence type="inferred from homology"/>
<name>A0AAD8VEC1_LOLMU</name>
<evidence type="ECO:0000256" key="10">
    <source>
        <dbReference type="SAM" id="MobiDB-lite"/>
    </source>
</evidence>
<feature type="region of interest" description="Disordered" evidence="10">
    <location>
        <begin position="17"/>
        <end position="52"/>
    </location>
</feature>
<evidence type="ECO:0000256" key="11">
    <source>
        <dbReference type="SAM" id="Phobius"/>
    </source>
</evidence>
<protein>
    <recommendedName>
        <fullName evidence="12">RING-type domain-containing protein</fullName>
    </recommendedName>
</protein>
<keyword evidence="5" id="KW-0862">Zinc</keyword>
<evidence type="ECO:0000256" key="7">
    <source>
        <dbReference type="ARBA" id="ARBA00023136"/>
    </source>
</evidence>
<dbReference type="GO" id="GO:0008270">
    <property type="term" value="F:zinc ion binding"/>
    <property type="evidence" value="ECO:0007669"/>
    <property type="project" value="UniProtKB-KW"/>
</dbReference>
<evidence type="ECO:0000313" key="13">
    <source>
        <dbReference type="EMBL" id="KAK1603079.1"/>
    </source>
</evidence>
<keyword evidence="2" id="KW-0808">Transferase</keyword>
<comment type="caution">
    <text evidence="13">The sequence shown here is derived from an EMBL/GenBank/DDBJ whole genome shotgun (WGS) entry which is preliminary data.</text>
</comment>
<dbReference type="SMART" id="SM00184">
    <property type="entry name" value="RING"/>
    <property type="match status" value="1"/>
</dbReference>
<dbReference type="Proteomes" id="UP001231189">
    <property type="component" value="Unassembled WGS sequence"/>
</dbReference>
<dbReference type="GO" id="GO:0016567">
    <property type="term" value="P:protein ubiquitination"/>
    <property type="evidence" value="ECO:0007669"/>
    <property type="project" value="InterPro"/>
</dbReference>
<dbReference type="InterPro" id="IPR044602">
    <property type="entry name" value="ATL10/ATL72-79-like"/>
</dbReference>
<dbReference type="PANTHER" id="PTHR46905">
    <property type="entry name" value="RING-H2 FINGER PROTEIN ATL78"/>
    <property type="match status" value="1"/>
</dbReference>
<dbReference type="GO" id="GO:0016740">
    <property type="term" value="F:transferase activity"/>
    <property type="evidence" value="ECO:0007669"/>
    <property type="project" value="UniProtKB-KW"/>
</dbReference>
<dbReference type="InterPro" id="IPR013083">
    <property type="entry name" value="Znf_RING/FYVE/PHD"/>
</dbReference>
<feature type="domain" description="RING-type" evidence="12">
    <location>
        <begin position="157"/>
        <end position="199"/>
    </location>
</feature>
<evidence type="ECO:0000313" key="14">
    <source>
        <dbReference type="Proteomes" id="UP001231189"/>
    </source>
</evidence>
<keyword evidence="3 11" id="KW-0812">Transmembrane</keyword>
<evidence type="ECO:0000256" key="6">
    <source>
        <dbReference type="ARBA" id="ARBA00022989"/>
    </source>
</evidence>
<dbReference type="EMBL" id="JAUUTY010000130">
    <property type="protein sequence ID" value="KAK1603079.1"/>
    <property type="molecule type" value="Genomic_DNA"/>
</dbReference>
<dbReference type="CDD" id="cd16461">
    <property type="entry name" value="RING-H2_EL5-like"/>
    <property type="match status" value="1"/>
</dbReference>